<evidence type="ECO:0000256" key="1">
    <source>
        <dbReference type="ARBA" id="ARBA00009545"/>
    </source>
</evidence>
<evidence type="ECO:0000256" key="2">
    <source>
        <dbReference type="ARBA" id="ARBA00012255"/>
    </source>
</evidence>
<name>A0ABQ0D8W0_9EUKA</name>
<comment type="caution">
    <text evidence="6">The sequence shown here is derived from an EMBL/GenBank/DDBJ whole genome shotgun (WGS) entry which is preliminary data.</text>
</comment>
<protein>
    <recommendedName>
        <fullName evidence="2">poly(ADP-ribose) glycohydrolase</fullName>
        <ecNumber evidence="2">3.2.1.143</ecNumber>
    </recommendedName>
</protein>
<sequence>MENKIIQTSTLSIEKIRTAITKEFKTCQDVVEFFINQEEERTNKKINKGVGDGYEIALKSFYNKVHSLGVTKRSFEEYFQWFIGGLKNAMNKLINNNDGNLEKNQSTIYIPISKSGTPSTIQIKRWEIFGILACSFFNVQWDKKVERIGNLSFVYISTNSRISIQRLICIFAYFHVMIEMDEKTLQEIVTYERVIQKKPYDWEHNETPIKTYPFVSGGLEMSEMNVHVDFANKYLQIHKIVPSITQEELLFSVRPECLISLILFEVLLDNEAVLIKNTLHISLSEGYQQTFKWIGFCKNQILKQPNIILAIDSVINTCFGKENIDRDLNKCMVGFQYAGNKIATGQWGCGSFGNDQLLKMAQQYMVLSTLGLEASIHWMNFSRYNELNDYMEICKSKKMTVKDIYYILCSFDGDKNTFIDYFKQQVQSFHK</sequence>
<organism evidence="6 7">
    <name type="scientific">Entamoeba nuttalli</name>
    <dbReference type="NCBI Taxonomy" id="412467"/>
    <lineage>
        <taxon>Eukaryota</taxon>
        <taxon>Amoebozoa</taxon>
        <taxon>Evosea</taxon>
        <taxon>Archamoebae</taxon>
        <taxon>Mastigamoebida</taxon>
        <taxon>Entamoebidae</taxon>
        <taxon>Entamoeba</taxon>
    </lineage>
</organism>
<comment type="similarity">
    <text evidence="1">Belongs to the poly(ADP-ribose) glycohydrolase family.</text>
</comment>
<evidence type="ECO:0000259" key="4">
    <source>
        <dbReference type="Pfam" id="PF05028"/>
    </source>
</evidence>
<proteinExistence type="inferred from homology"/>
<keyword evidence="7" id="KW-1185">Reference proteome</keyword>
<dbReference type="InterPro" id="IPR007724">
    <property type="entry name" value="Poly_GlycHdrlase"/>
</dbReference>
<dbReference type="Proteomes" id="UP001628156">
    <property type="component" value="Unassembled WGS sequence"/>
</dbReference>
<evidence type="ECO:0000313" key="6">
    <source>
        <dbReference type="EMBL" id="GAB1219298.1"/>
    </source>
</evidence>
<keyword evidence="3" id="KW-0378">Hydrolase</keyword>
<dbReference type="Pfam" id="PF20811">
    <property type="entry name" value="PARG_cat_N"/>
    <property type="match status" value="1"/>
</dbReference>
<evidence type="ECO:0000259" key="5">
    <source>
        <dbReference type="Pfam" id="PF20811"/>
    </source>
</evidence>
<gene>
    <name evidence="6" type="ORF">ENUP19_0020G0014</name>
</gene>
<dbReference type="EC" id="3.2.1.143" evidence="2"/>
<feature type="domain" description="PARG helical" evidence="5">
    <location>
        <begin position="90"/>
        <end position="193"/>
    </location>
</feature>
<dbReference type="InterPro" id="IPR048362">
    <property type="entry name" value="PARG_helical"/>
</dbReference>
<dbReference type="InterPro" id="IPR046372">
    <property type="entry name" value="PARG_cat_C"/>
</dbReference>
<feature type="domain" description="PARG catalytic Macro" evidence="4">
    <location>
        <begin position="202"/>
        <end position="373"/>
    </location>
</feature>
<reference evidence="6 7" key="1">
    <citation type="journal article" date="2019" name="PLoS Negl. Trop. Dis.">
        <title>Whole genome sequencing of Entamoeba nuttalli reveals mammalian host-related molecular signatures and a novel octapeptide-repeat surface protein.</title>
        <authorList>
            <person name="Tanaka M."/>
            <person name="Makiuchi T."/>
            <person name="Komiyama T."/>
            <person name="Shiina T."/>
            <person name="Osaki K."/>
            <person name="Tachibana H."/>
        </authorList>
    </citation>
    <scope>NUCLEOTIDE SEQUENCE [LARGE SCALE GENOMIC DNA]</scope>
    <source>
        <strain evidence="6 7">P19-061405</strain>
    </source>
</reference>
<dbReference type="Pfam" id="PF05028">
    <property type="entry name" value="PARG_cat_C"/>
    <property type="match status" value="1"/>
</dbReference>
<evidence type="ECO:0000313" key="7">
    <source>
        <dbReference type="Proteomes" id="UP001628156"/>
    </source>
</evidence>
<dbReference type="PANTHER" id="PTHR12837">
    <property type="entry name" value="POLY ADP-RIBOSE GLYCOHYDROLASE"/>
    <property type="match status" value="1"/>
</dbReference>
<dbReference type="PANTHER" id="PTHR12837:SF0">
    <property type="entry name" value="POLY(ADP-RIBOSE) GLYCOHYDROLASE"/>
    <property type="match status" value="1"/>
</dbReference>
<dbReference type="EMBL" id="BAAFRS010000020">
    <property type="protein sequence ID" value="GAB1219298.1"/>
    <property type="molecule type" value="Genomic_DNA"/>
</dbReference>
<evidence type="ECO:0000256" key="3">
    <source>
        <dbReference type="ARBA" id="ARBA00022801"/>
    </source>
</evidence>
<accession>A0ABQ0D8W0</accession>